<comment type="caution">
    <text evidence="5">The sequence shown here is derived from an EMBL/GenBank/DDBJ whole genome shotgun (WGS) entry which is preliminary data.</text>
</comment>
<dbReference type="InterPro" id="IPR005320">
    <property type="entry name" value="Peptidase_S51"/>
</dbReference>
<keyword evidence="6" id="KW-1185">Reference proteome</keyword>
<dbReference type="EMBL" id="JBHUMQ010000026">
    <property type="protein sequence ID" value="MFD2694295.1"/>
    <property type="molecule type" value="Genomic_DNA"/>
</dbReference>
<name>A0ABW5S714_9BACL</name>
<dbReference type="Pfam" id="PF03575">
    <property type="entry name" value="Peptidase_S51"/>
    <property type="match status" value="1"/>
</dbReference>
<keyword evidence="3" id="KW-0378">Hydrolase</keyword>
<gene>
    <name evidence="5" type="ORF">ACFSUE_11755</name>
</gene>
<organism evidence="5 6">
    <name type="scientific">Sporolactobacillus shoreicorticis</name>
    <dbReference type="NCBI Taxonomy" id="1923877"/>
    <lineage>
        <taxon>Bacteria</taxon>
        <taxon>Bacillati</taxon>
        <taxon>Bacillota</taxon>
        <taxon>Bacilli</taxon>
        <taxon>Bacillales</taxon>
        <taxon>Sporolactobacillaceae</taxon>
        <taxon>Sporolactobacillus</taxon>
    </lineage>
</organism>
<dbReference type="Gene3D" id="3.40.50.880">
    <property type="match status" value="1"/>
</dbReference>
<evidence type="ECO:0000313" key="5">
    <source>
        <dbReference type="EMBL" id="MFD2694295.1"/>
    </source>
</evidence>
<evidence type="ECO:0000313" key="6">
    <source>
        <dbReference type="Proteomes" id="UP001597399"/>
    </source>
</evidence>
<dbReference type="Proteomes" id="UP001597399">
    <property type="component" value="Unassembled WGS sequence"/>
</dbReference>
<evidence type="ECO:0000256" key="1">
    <source>
        <dbReference type="ARBA" id="ARBA00006534"/>
    </source>
</evidence>
<protein>
    <submittedName>
        <fullName evidence="5">Type 1 glutamine amidotransferase-like domain-containing protein</fullName>
    </submittedName>
</protein>
<reference evidence="6" key="1">
    <citation type="journal article" date="2019" name="Int. J. Syst. Evol. Microbiol.">
        <title>The Global Catalogue of Microorganisms (GCM) 10K type strain sequencing project: providing services to taxonomists for standard genome sequencing and annotation.</title>
        <authorList>
            <consortium name="The Broad Institute Genomics Platform"/>
            <consortium name="The Broad Institute Genome Sequencing Center for Infectious Disease"/>
            <person name="Wu L."/>
            <person name="Ma J."/>
        </authorList>
    </citation>
    <scope>NUCLEOTIDE SEQUENCE [LARGE SCALE GENOMIC DNA]</scope>
    <source>
        <strain evidence="6">TISTR 2466</strain>
    </source>
</reference>
<dbReference type="SUPFAM" id="SSF52317">
    <property type="entry name" value="Class I glutamine amidotransferase-like"/>
    <property type="match status" value="1"/>
</dbReference>
<dbReference type="RefSeq" id="WP_253057842.1">
    <property type="nucleotide sequence ID" value="NZ_JAMXWM010000001.1"/>
</dbReference>
<accession>A0ABW5S714</accession>
<comment type="similarity">
    <text evidence="1">Belongs to the peptidase S51 family.</text>
</comment>
<sequence length="202" mass="22698">MKRTILAISGGGFSEEKRAFIDDYLLKIPRKKESLKIAFIGTASDDAQGYIDKFYKAFKAERPTHLSIKDFTSPNIQDIVNALDIVYVGGGNTQYMLHTWRQTEFDTVLKKAYQAGVILAGISAGAMCWFETCYSDNDQGKYEVFKGLGLLQGSLCPHYNHEECRAAFDHWASAQYNGIVYTLADNENVHFINEKLVAKIST</sequence>
<keyword evidence="4" id="KW-0720">Serine protease</keyword>
<evidence type="ECO:0000256" key="3">
    <source>
        <dbReference type="ARBA" id="ARBA00022801"/>
    </source>
</evidence>
<dbReference type="CDD" id="cd03146">
    <property type="entry name" value="GAT1_Peptidase_E"/>
    <property type="match status" value="1"/>
</dbReference>
<dbReference type="PANTHER" id="PTHR20842">
    <property type="entry name" value="PROTEASE S51 ALPHA-ASPARTYL DIPEPTIDASE"/>
    <property type="match status" value="1"/>
</dbReference>
<proteinExistence type="inferred from homology"/>
<evidence type="ECO:0000256" key="4">
    <source>
        <dbReference type="ARBA" id="ARBA00022825"/>
    </source>
</evidence>
<evidence type="ECO:0000256" key="2">
    <source>
        <dbReference type="ARBA" id="ARBA00022670"/>
    </source>
</evidence>
<dbReference type="InterPro" id="IPR029062">
    <property type="entry name" value="Class_I_gatase-like"/>
</dbReference>
<dbReference type="PANTHER" id="PTHR20842:SF0">
    <property type="entry name" value="ALPHA-ASPARTYL DIPEPTIDASE"/>
    <property type="match status" value="1"/>
</dbReference>
<keyword evidence="2" id="KW-0645">Protease</keyword>